<keyword evidence="2" id="KW-1185">Reference proteome</keyword>
<accession>A0ABD6ERP3</accession>
<proteinExistence type="predicted"/>
<organism evidence="1 2">
    <name type="scientific">Gnathostoma spinigerum</name>
    <dbReference type="NCBI Taxonomy" id="75299"/>
    <lineage>
        <taxon>Eukaryota</taxon>
        <taxon>Metazoa</taxon>
        <taxon>Ecdysozoa</taxon>
        <taxon>Nematoda</taxon>
        <taxon>Chromadorea</taxon>
        <taxon>Rhabditida</taxon>
        <taxon>Spirurina</taxon>
        <taxon>Gnathostomatomorpha</taxon>
        <taxon>Gnathostomatoidea</taxon>
        <taxon>Gnathostomatidae</taxon>
        <taxon>Gnathostoma</taxon>
    </lineage>
</organism>
<gene>
    <name evidence="1" type="ORF">AB6A40_007553</name>
</gene>
<comment type="caution">
    <text evidence="1">The sequence shown here is derived from an EMBL/GenBank/DDBJ whole genome shotgun (WGS) entry which is preliminary data.</text>
</comment>
<dbReference type="Proteomes" id="UP001608902">
    <property type="component" value="Unassembled WGS sequence"/>
</dbReference>
<name>A0ABD6ERP3_9BILA</name>
<protein>
    <submittedName>
        <fullName evidence="1">Uncharacterized protein</fullName>
    </submittedName>
</protein>
<evidence type="ECO:0000313" key="1">
    <source>
        <dbReference type="EMBL" id="MFH4980844.1"/>
    </source>
</evidence>
<evidence type="ECO:0000313" key="2">
    <source>
        <dbReference type="Proteomes" id="UP001608902"/>
    </source>
</evidence>
<reference evidence="1 2" key="1">
    <citation type="submission" date="2024-08" db="EMBL/GenBank/DDBJ databases">
        <title>Gnathostoma spinigerum genome.</title>
        <authorList>
            <person name="Gonzalez-Bertolin B."/>
            <person name="Monzon S."/>
            <person name="Zaballos A."/>
            <person name="Jimenez P."/>
            <person name="Dekumyoy P."/>
            <person name="Varona S."/>
            <person name="Cuesta I."/>
            <person name="Sumanam S."/>
            <person name="Adisakwattana P."/>
            <person name="Gasser R.B."/>
            <person name="Hernandez-Gonzalez A."/>
            <person name="Young N.D."/>
            <person name="Perteguer M.J."/>
        </authorList>
    </citation>
    <scope>NUCLEOTIDE SEQUENCE [LARGE SCALE GENOMIC DNA]</scope>
    <source>
        <strain evidence="1">AL3</strain>
        <tissue evidence="1">Liver</tissue>
    </source>
</reference>
<dbReference type="EMBL" id="JBGFUD010006187">
    <property type="protein sequence ID" value="MFH4980844.1"/>
    <property type="molecule type" value="Genomic_DNA"/>
</dbReference>
<sequence>MNNHNDCLIEVQQSANVLLAQSIENISHYSNFINAIKQRARECEFDRLPGKQVNVEYWCALLIESRMKE</sequence>
<dbReference type="AlphaFoldDB" id="A0ABD6ERP3"/>